<feature type="transmembrane region" description="Helical" evidence="2">
    <location>
        <begin position="71"/>
        <end position="91"/>
    </location>
</feature>
<keyword evidence="2" id="KW-0812">Transmembrane</keyword>
<keyword evidence="4" id="KW-1185">Reference proteome</keyword>
<feature type="compositionally biased region" description="Low complexity" evidence="1">
    <location>
        <begin position="14"/>
        <end position="26"/>
    </location>
</feature>
<proteinExistence type="predicted"/>
<gene>
    <name evidence="3" type="ORF">B0T19DRAFT_172479</name>
</gene>
<dbReference type="Proteomes" id="UP001286456">
    <property type="component" value="Unassembled WGS sequence"/>
</dbReference>
<dbReference type="GO" id="GO:0051285">
    <property type="term" value="C:cell cortex of cell tip"/>
    <property type="evidence" value="ECO:0007669"/>
    <property type="project" value="TreeGrafter"/>
</dbReference>
<evidence type="ECO:0000313" key="4">
    <source>
        <dbReference type="Proteomes" id="UP001286456"/>
    </source>
</evidence>
<reference evidence="3" key="1">
    <citation type="journal article" date="2023" name="Mol. Phylogenet. Evol.">
        <title>Genome-scale phylogeny and comparative genomics of the fungal order Sordariales.</title>
        <authorList>
            <person name="Hensen N."/>
            <person name="Bonometti L."/>
            <person name="Westerberg I."/>
            <person name="Brannstrom I.O."/>
            <person name="Guillou S."/>
            <person name="Cros-Aarteil S."/>
            <person name="Calhoun S."/>
            <person name="Haridas S."/>
            <person name="Kuo A."/>
            <person name="Mondo S."/>
            <person name="Pangilinan J."/>
            <person name="Riley R."/>
            <person name="LaButti K."/>
            <person name="Andreopoulos B."/>
            <person name="Lipzen A."/>
            <person name="Chen C."/>
            <person name="Yan M."/>
            <person name="Daum C."/>
            <person name="Ng V."/>
            <person name="Clum A."/>
            <person name="Steindorff A."/>
            <person name="Ohm R.A."/>
            <person name="Martin F."/>
            <person name="Silar P."/>
            <person name="Natvig D.O."/>
            <person name="Lalanne C."/>
            <person name="Gautier V."/>
            <person name="Ament-Velasquez S.L."/>
            <person name="Kruys A."/>
            <person name="Hutchinson M.I."/>
            <person name="Powell A.J."/>
            <person name="Barry K."/>
            <person name="Miller A.N."/>
            <person name="Grigoriev I.V."/>
            <person name="Debuchy R."/>
            <person name="Gladieux P."/>
            <person name="Hiltunen Thoren M."/>
            <person name="Johannesson H."/>
        </authorList>
    </citation>
    <scope>NUCLEOTIDE SEQUENCE</scope>
    <source>
        <strain evidence="3">SMH4131-1</strain>
    </source>
</reference>
<dbReference type="PANTHER" id="PTHR28019">
    <property type="entry name" value="CELL MEMBRANE PROTEIN YLR413W-RELATED"/>
    <property type="match status" value="1"/>
</dbReference>
<accession>A0AAE0IMF8</accession>
<dbReference type="EMBL" id="JAUEPO010000003">
    <property type="protein sequence ID" value="KAK3327742.1"/>
    <property type="molecule type" value="Genomic_DNA"/>
</dbReference>
<dbReference type="AlphaFoldDB" id="A0AAE0IMF8"/>
<name>A0AAE0IMF8_9PEZI</name>
<feature type="region of interest" description="Disordered" evidence="1">
    <location>
        <begin position="1"/>
        <end position="52"/>
    </location>
</feature>
<feature type="transmembrane region" description="Helical" evidence="2">
    <location>
        <begin position="278"/>
        <end position="298"/>
    </location>
</feature>
<keyword evidence="2" id="KW-0472">Membrane</keyword>
<comment type="caution">
    <text evidence="3">The sequence shown here is derived from an EMBL/GenBank/DDBJ whole genome shotgun (WGS) entry which is preliminary data.</text>
</comment>
<dbReference type="Pfam" id="PF06687">
    <property type="entry name" value="SUR7"/>
    <property type="match status" value="1"/>
</dbReference>
<sequence length="329" mass="36166">MALPSILRIRRRNTPSPTDSSAPSSRASKEKEKEDRPAAAAGSQPPSTYNGQNANISQAAIKRATRLRRGFAISASCSYLISFVFLILILIGNTYNKPVLNDIYFFKLDLADIIPTSVENASLINSIAQTIGLHDFYQVGLWNFCEGYQDVGITYCSHPQTLYWFNPVEILMSELLSGATIALPTEVVTILSVLRITSQLMFGFFLTSALLNLLMIFASPLAVYSRWWSLPIAILAFISTLLVVAASVVGSVISFVFKYAAEAQQALNIHADVGVKMFVFMWIAAGFAVWGFIAHAGMGCCCVSRRDIRTGRREVRNGVVQDQTSPRMG</sequence>
<dbReference type="InterPro" id="IPR009571">
    <property type="entry name" value="SUR7/Rim9-like_fungi"/>
</dbReference>
<reference evidence="3" key="2">
    <citation type="submission" date="2023-06" db="EMBL/GenBank/DDBJ databases">
        <authorList>
            <consortium name="Lawrence Berkeley National Laboratory"/>
            <person name="Haridas S."/>
            <person name="Hensen N."/>
            <person name="Bonometti L."/>
            <person name="Westerberg I."/>
            <person name="Brannstrom I.O."/>
            <person name="Guillou S."/>
            <person name="Cros-Aarteil S."/>
            <person name="Calhoun S."/>
            <person name="Kuo A."/>
            <person name="Mondo S."/>
            <person name="Pangilinan J."/>
            <person name="Riley R."/>
            <person name="Labutti K."/>
            <person name="Andreopoulos B."/>
            <person name="Lipzen A."/>
            <person name="Chen C."/>
            <person name="Yanf M."/>
            <person name="Daum C."/>
            <person name="Ng V."/>
            <person name="Clum A."/>
            <person name="Steindorff A."/>
            <person name="Ohm R."/>
            <person name="Martin F."/>
            <person name="Silar P."/>
            <person name="Natvig D."/>
            <person name="Lalanne C."/>
            <person name="Gautier V."/>
            <person name="Ament-Velasquez S.L."/>
            <person name="Kruys A."/>
            <person name="Hutchinson M.I."/>
            <person name="Powell A.J."/>
            <person name="Barry K."/>
            <person name="Miller A.N."/>
            <person name="Grigoriev I.V."/>
            <person name="Debuchy R."/>
            <person name="Gladieux P."/>
            <person name="Thoren M.H."/>
            <person name="Johannesson H."/>
        </authorList>
    </citation>
    <scope>NUCLEOTIDE SEQUENCE</scope>
    <source>
        <strain evidence="3">SMH4131-1</strain>
    </source>
</reference>
<organism evidence="3 4">
    <name type="scientific">Cercophora scortea</name>
    <dbReference type="NCBI Taxonomy" id="314031"/>
    <lineage>
        <taxon>Eukaryota</taxon>
        <taxon>Fungi</taxon>
        <taxon>Dikarya</taxon>
        <taxon>Ascomycota</taxon>
        <taxon>Pezizomycotina</taxon>
        <taxon>Sordariomycetes</taxon>
        <taxon>Sordariomycetidae</taxon>
        <taxon>Sordariales</taxon>
        <taxon>Lasiosphaeriaceae</taxon>
        <taxon>Cercophora</taxon>
    </lineage>
</organism>
<evidence type="ECO:0000256" key="1">
    <source>
        <dbReference type="SAM" id="MobiDB-lite"/>
    </source>
</evidence>
<keyword evidence="2" id="KW-1133">Transmembrane helix</keyword>
<evidence type="ECO:0000313" key="3">
    <source>
        <dbReference type="EMBL" id="KAK3327742.1"/>
    </source>
</evidence>
<dbReference type="InterPro" id="IPR052413">
    <property type="entry name" value="SUR7_domain"/>
</dbReference>
<dbReference type="PANTHER" id="PTHR28019:SF2">
    <property type="entry name" value="CELL MEMBRANE PROTEIN YLR413W-RELATED"/>
    <property type="match status" value="1"/>
</dbReference>
<dbReference type="GO" id="GO:0031505">
    <property type="term" value="P:fungal-type cell wall organization"/>
    <property type="evidence" value="ECO:0007669"/>
    <property type="project" value="TreeGrafter"/>
</dbReference>
<protein>
    <submittedName>
        <fullName evidence="3">SUR7/PalI family-domain-containing protein</fullName>
    </submittedName>
</protein>
<feature type="compositionally biased region" description="Basic and acidic residues" evidence="1">
    <location>
        <begin position="27"/>
        <end position="37"/>
    </location>
</feature>
<feature type="transmembrane region" description="Helical" evidence="2">
    <location>
        <begin position="201"/>
        <end position="224"/>
    </location>
</feature>
<dbReference type="GO" id="GO:0005886">
    <property type="term" value="C:plasma membrane"/>
    <property type="evidence" value="ECO:0007669"/>
    <property type="project" value="InterPro"/>
</dbReference>
<feature type="transmembrane region" description="Helical" evidence="2">
    <location>
        <begin position="230"/>
        <end position="257"/>
    </location>
</feature>
<evidence type="ECO:0000256" key="2">
    <source>
        <dbReference type="SAM" id="Phobius"/>
    </source>
</evidence>